<dbReference type="EMBL" id="JAOAOG010000182">
    <property type="protein sequence ID" value="KAJ6242047.1"/>
    <property type="molecule type" value="Genomic_DNA"/>
</dbReference>
<dbReference type="Proteomes" id="UP001150062">
    <property type="component" value="Unassembled WGS sequence"/>
</dbReference>
<proteinExistence type="predicted"/>
<feature type="compositionally biased region" description="Basic and acidic residues" evidence="1">
    <location>
        <begin position="280"/>
        <end position="300"/>
    </location>
</feature>
<sequence length="388" mass="46084">MTSPNTSVSLTELQIEFQKIKRFKDRLQKLMELRPESVKGVTIKQLQGNSHKDKTRSKWKKRSMPKEILVKRSGIQYLSELTQLKKKSVERGLSIFFEKTFNLYNTREYSKEWMIFRTERPKKRKNPEKTAIIRHKSLPLSKSTRPQQKKRATLNSVHQIQNETFALPKENSQKTKSNSKFNLKFKKKRNSVNFKPKNRNFNSQTNTNTSTSTDMGFQTHSKEKTNMNKRIANNFFKSNNSKIDKKSKTKIFHFNKQKNPHSRFSGKTNNKNNNQNSLQETKKKEMEIKSEKEKHLTNEKKKERMIENEEKEHKKYETVENQQTLKPTLYPYSEGNTANQEMDEFQKRFYEITFQSNEPENNQLIIDNDIHWSTLGDIWSGDPNKIFL</sequence>
<keyword evidence="3" id="KW-1185">Reference proteome</keyword>
<name>A0ABQ8YBT0_9EUKA</name>
<accession>A0ABQ8YBT0</accession>
<feature type="region of interest" description="Disordered" evidence="1">
    <location>
        <begin position="193"/>
        <end position="218"/>
    </location>
</feature>
<evidence type="ECO:0000313" key="3">
    <source>
        <dbReference type="Proteomes" id="UP001150062"/>
    </source>
</evidence>
<feature type="region of interest" description="Disordered" evidence="1">
    <location>
        <begin position="124"/>
        <end position="155"/>
    </location>
</feature>
<feature type="compositionally biased region" description="Low complexity" evidence="1">
    <location>
        <begin position="199"/>
        <end position="213"/>
    </location>
</feature>
<evidence type="ECO:0000256" key="1">
    <source>
        <dbReference type="SAM" id="MobiDB-lite"/>
    </source>
</evidence>
<organism evidence="2 3">
    <name type="scientific">Anaeramoeba flamelloides</name>
    <dbReference type="NCBI Taxonomy" id="1746091"/>
    <lineage>
        <taxon>Eukaryota</taxon>
        <taxon>Metamonada</taxon>
        <taxon>Anaeramoebidae</taxon>
        <taxon>Anaeramoeba</taxon>
    </lineage>
</organism>
<evidence type="ECO:0000313" key="2">
    <source>
        <dbReference type="EMBL" id="KAJ6242047.1"/>
    </source>
</evidence>
<comment type="caution">
    <text evidence="2">The sequence shown here is derived from an EMBL/GenBank/DDBJ whole genome shotgun (WGS) entry which is preliminary data.</text>
</comment>
<reference evidence="2" key="1">
    <citation type="submission" date="2022-08" db="EMBL/GenBank/DDBJ databases">
        <title>Novel sulfate-reducing endosymbionts in the free-living metamonad Anaeramoeba.</title>
        <authorList>
            <person name="Jerlstrom-Hultqvist J."/>
            <person name="Cepicka I."/>
            <person name="Gallot-Lavallee L."/>
            <person name="Salas-Leiva D."/>
            <person name="Curtis B.A."/>
            <person name="Zahonova K."/>
            <person name="Pipaliya S."/>
            <person name="Dacks J."/>
            <person name="Roger A.J."/>
        </authorList>
    </citation>
    <scope>NUCLEOTIDE SEQUENCE</scope>
    <source>
        <strain evidence="2">Schooner1</strain>
    </source>
</reference>
<feature type="compositionally biased region" description="Basic residues" evidence="1">
    <location>
        <begin position="124"/>
        <end position="137"/>
    </location>
</feature>
<gene>
    <name evidence="2" type="ORF">M0813_22819</name>
</gene>
<protein>
    <submittedName>
        <fullName evidence="2">Uncharacterized protein</fullName>
    </submittedName>
</protein>
<feature type="region of interest" description="Disordered" evidence="1">
    <location>
        <begin position="258"/>
        <end position="300"/>
    </location>
</feature>